<dbReference type="Gene3D" id="2.40.70.10">
    <property type="entry name" value="Acid Proteases"/>
    <property type="match status" value="2"/>
</dbReference>
<dbReference type="Proteomes" id="UP000228945">
    <property type="component" value="Chromosome"/>
</dbReference>
<evidence type="ECO:0008006" key="3">
    <source>
        <dbReference type="Google" id="ProtNLM"/>
    </source>
</evidence>
<dbReference type="AlphaFoldDB" id="A0A2D2ASX9"/>
<dbReference type="SUPFAM" id="SSF50630">
    <property type="entry name" value="Acid proteases"/>
    <property type="match status" value="1"/>
</dbReference>
<dbReference type="KEGG" id="cmb:CSW64_01145"/>
<accession>A0A2D2ASX9</accession>
<reference evidence="1 2" key="1">
    <citation type="submission" date="2017-10" db="EMBL/GenBank/DDBJ databases">
        <title>Genome sequence of Caulobacter mirabilis FWC38.</title>
        <authorList>
            <person name="Fiebig A."/>
            <person name="Crosson S."/>
        </authorList>
    </citation>
    <scope>NUCLEOTIDE SEQUENCE [LARGE SCALE GENOMIC DNA]</scope>
    <source>
        <strain evidence="1 2">FWC 38</strain>
    </source>
</reference>
<evidence type="ECO:0000313" key="1">
    <source>
        <dbReference type="EMBL" id="ATQ41109.1"/>
    </source>
</evidence>
<evidence type="ECO:0000313" key="2">
    <source>
        <dbReference type="Proteomes" id="UP000228945"/>
    </source>
</evidence>
<sequence length="299" mass="31300">MIMARPSLLLIPAVAAIGGALALGAAWAGGGLLPWPEQSRAEAVIPLYQSSKRVLVMMRIGDHPPAPVVFDTGTNDNILDTTYAAKFGLPRLGPSTSIDTSGQPVPGYHTRLADVRLGGVPVADGPANVFDYDNTDEIGIFGPNSFPEKLTVLDLRKSELRILPKSAIKTMDGPGAPYLGGAATGLPALPVSLPGLTVQAILDTGSDSELLLPLELAAKLPLSGKLEKNGRVVSAGSSQPIFEGRIAGDVQVGPITLHNPLVRFIPKGHPNIGLPVLRRMTLAFDPVDGRTWVVDGGVR</sequence>
<proteinExistence type="predicted"/>
<dbReference type="EMBL" id="CP024201">
    <property type="protein sequence ID" value="ATQ41109.1"/>
    <property type="molecule type" value="Genomic_DNA"/>
</dbReference>
<name>A0A2D2ASX9_9CAUL</name>
<protein>
    <recommendedName>
        <fullName evidence="3">Peptidase A2 domain-containing protein</fullName>
    </recommendedName>
</protein>
<dbReference type="OrthoDB" id="8453398at2"/>
<organism evidence="1 2">
    <name type="scientific">Caulobacter mirabilis</name>
    <dbReference type="NCBI Taxonomy" id="69666"/>
    <lineage>
        <taxon>Bacteria</taxon>
        <taxon>Pseudomonadati</taxon>
        <taxon>Pseudomonadota</taxon>
        <taxon>Alphaproteobacteria</taxon>
        <taxon>Caulobacterales</taxon>
        <taxon>Caulobacteraceae</taxon>
        <taxon>Caulobacter</taxon>
    </lineage>
</organism>
<gene>
    <name evidence="1" type="ORF">CSW64_01145</name>
</gene>
<dbReference type="Pfam" id="PF13650">
    <property type="entry name" value="Asp_protease_2"/>
    <property type="match status" value="2"/>
</dbReference>
<keyword evidence="2" id="KW-1185">Reference proteome</keyword>
<dbReference type="InterPro" id="IPR021109">
    <property type="entry name" value="Peptidase_aspartic_dom_sf"/>
</dbReference>